<dbReference type="Pfam" id="PF01578">
    <property type="entry name" value="Cytochrom_C_asm"/>
    <property type="match status" value="1"/>
</dbReference>
<keyword evidence="9" id="KW-0813">Transport</keyword>
<gene>
    <name evidence="9 11" type="primary">ccmC</name>
    <name evidence="11" type="ORF">Lrub_2281</name>
</gene>
<protein>
    <recommendedName>
        <fullName evidence="4 9">Heme exporter protein C</fullName>
    </recommendedName>
    <alternativeName>
        <fullName evidence="9">Cytochrome c-type biogenesis protein</fullName>
    </alternativeName>
</protein>
<evidence type="ECO:0000313" key="11">
    <source>
        <dbReference type="EMBL" id="KTD47359.1"/>
    </source>
</evidence>
<sequence length="246" mass="28187">MWKFLYQLASPRNFYQLTQRWLPVLGGSVLLTLLPGLVWGLFFAPPDYQQGDAFRIIYVHVPAAFLSMSLYAWMAFLAVLLLVWRIKLAGLMLSVAAQLGAVMAFLALATGSIWGKPMWGAWWVWDARLTSELILLLLYIAILAIRSAFSDSERGDRVIAILTLVGLVDLPIIHYSVYWWNTLHQGSTLSVFAKPKIAAPMLYPLLLSLLGFTLYALWIILHKARNELLLRERRQQWVRELVEERQ</sequence>
<dbReference type="InterPro" id="IPR003557">
    <property type="entry name" value="Cyt_c_biogenesis_CcmC"/>
</dbReference>
<keyword evidence="8 9" id="KW-0472">Membrane</keyword>
<dbReference type="OrthoDB" id="9778550at2"/>
<feature type="transmembrane region" description="Helical" evidence="9">
    <location>
        <begin position="21"/>
        <end position="44"/>
    </location>
</feature>
<reference evidence="11 12" key="1">
    <citation type="submission" date="2015-11" db="EMBL/GenBank/DDBJ databases">
        <title>Genomic analysis of 38 Legionella species identifies large and diverse effector repertoires.</title>
        <authorList>
            <person name="Burstein D."/>
            <person name="Amaro F."/>
            <person name="Zusman T."/>
            <person name="Lifshitz Z."/>
            <person name="Cohen O."/>
            <person name="Gilbert J.A."/>
            <person name="Pupko T."/>
            <person name="Shuman H.A."/>
            <person name="Segal G."/>
        </authorList>
    </citation>
    <scope>NUCLEOTIDE SEQUENCE [LARGE SCALE GENOMIC DNA]</scope>
    <source>
        <strain evidence="11 12">WA-270A-C2</strain>
    </source>
</reference>
<evidence type="ECO:0000259" key="10">
    <source>
        <dbReference type="Pfam" id="PF01578"/>
    </source>
</evidence>
<keyword evidence="7 9" id="KW-1133">Transmembrane helix</keyword>
<comment type="function">
    <text evidence="1 9">Required for the export of heme to the periplasm for the biogenesis of c-type cytochromes.</text>
</comment>
<evidence type="ECO:0000256" key="6">
    <source>
        <dbReference type="ARBA" id="ARBA00022748"/>
    </source>
</evidence>
<feature type="transmembrane region" description="Helical" evidence="9">
    <location>
        <begin position="91"/>
        <end position="115"/>
    </location>
</feature>
<feature type="transmembrane region" description="Helical" evidence="9">
    <location>
        <begin position="127"/>
        <end position="146"/>
    </location>
</feature>
<dbReference type="AlphaFoldDB" id="A0A0W0XSD3"/>
<organism evidence="11 12">
    <name type="scientific">Legionella rubrilucens</name>
    <dbReference type="NCBI Taxonomy" id="458"/>
    <lineage>
        <taxon>Bacteria</taxon>
        <taxon>Pseudomonadati</taxon>
        <taxon>Pseudomonadota</taxon>
        <taxon>Gammaproteobacteria</taxon>
        <taxon>Legionellales</taxon>
        <taxon>Legionellaceae</taxon>
        <taxon>Legionella</taxon>
    </lineage>
</organism>
<feature type="domain" description="Cytochrome c assembly protein" evidence="10">
    <location>
        <begin position="30"/>
        <end position="184"/>
    </location>
</feature>
<evidence type="ECO:0000256" key="2">
    <source>
        <dbReference type="ARBA" id="ARBA00004141"/>
    </source>
</evidence>
<dbReference type="GO" id="GO:0020037">
    <property type="term" value="F:heme binding"/>
    <property type="evidence" value="ECO:0007669"/>
    <property type="project" value="InterPro"/>
</dbReference>
<evidence type="ECO:0000256" key="4">
    <source>
        <dbReference type="ARBA" id="ARBA00016463"/>
    </source>
</evidence>
<comment type="caution">
    <text evidence="11">The sequence shown here is derived from an EMBL/GenBank/DDBJ whole genome shotgun (WGS) entry which is preliminary data.</text>
</comment>
<dbReference type="InterPro" id="IPR045062">
    <property type="entry name" value="Cyt_c_biogenesis_CcsA/CcmC"/>
</dbReference>
<proteinExistence type="inferred from homology"/>
<dbReference type="STRING" id="458.Lrub_2281"/>
<keyword evidence="9" id="KW-1003">Cell membrane</keyword>
<comment type="subcellular location">
    <subcellularLocation>
        <location evidence="9">Cell inner membrane</location>
    </subcellularLocation>
    <subcellularLocation>
        <location evidence="2">Membrane</location>
        <topology evidence="2">Multi-pass membrane protein</topology>
    </subcellularLocation>
</comment>
<dbReference type="GO" id="GO:0015232">
    <property type="term" value="F:heme transmembrane transporter activity"/>
    <property type="evidence" value="ECO:0007669"/>
    <property type="project" value="InterPro"/>
</dbReference>
<evidence type="ECO:0000256" key="3">
    <source>
        <dbReference type="ARBA" id="ARBA00005840"/>
    </source>
</evidence>
<feature type="transmembrane region" description="Helical" evidence="9">
    <location>
        <begin position="158"/>
        <end position="181"/>
    </location>
</feature>
<evidence type="ECO:0000256" key="8">
    <source>
        <dbReference type="ARBA" id="ARBA00023136"/>
    </source>
</evidence>
<dbReference type="PANTHER" id="PTHR30071">
    <property type="entry name" value="HEME EXPORTER PROTEIN C"/>
    <property type="match status" value="1"/>
</dbReference>
<dbReference type="PATRIC" id="fig|458.5.peg.2378"/>
<dbReference type="PANTHER" id="PTHR30071:SF1">
    <property type="entry name" value="CYTOCHROME B_B6 PROTEIN-RELATED"/>
    <property type="match status" value="1"/>
</dbReference>
<feature type="transmembrane region" description="Helical" evidence="9">
    <location>
        <begin position="56"/>
        <end position="84"/>
    </location>
</feature>
<evidence type="ECO:0000256" key="5">
    <source>
        <dbReference type="ARBA" id="ARBA00022692"/>
    </source>
</evidence>
<dbReference type="PRINTS" id="PR01386">
    <property type="entry name" value="CCMCBIOGNSIS"/>
</dbReference>
<keyword evidence="12" id="KW-1185">Reference proteome</keyword>
<dbReference type="NCBIfam" id="TIGR01191">
    <property type="entry name" value="ccmC"/>
    <property type="match status" value="1"/>
</dbReference>
<feature type="transmembrane region" description="Helical" evidence="9">
    <location>
        <begin position="201"/>
        <end position="221"/>
    </location>
</feature>
<comment type="similarity">
    <text evidence="3 9">Belongs to the CcmC/CycZ/HelC family.</text>
</comment>
<evidence type="ECO:0000256" key="1">
    <source>
        <dbReference type="ARBA" id="ARBA00002442"/>
    </source>
</evidence>
<name>A0A0W0XSD3_9GAMM</name>
<dbReference type="EMBL" id="LNYT01000020">
    <property type="protein sequence ID" value="KTD47359.1"/>
    <property type="molecule type" value="Genomic_DNA"/>
</dbReference>
<evidence type="ECO:0000256" key="7">
    <source>
        <dbReference type="ARBA" id="ARBA00022989"/>
    </source>
</evidence>
<dbReference type="RefSeq" id="WP_058532229.1">
    <property type="nucleotide sequence ID" value="NZ_CAAAIN010000007.1"/>
</dbReference>
<evidence type="ECO:0000313" key="12">
    <source>
        <dbReference type="Proteomes" id="UP000054608"/>
    </source>
</evidence>
<keyword evidence="5 9" id="KW-0812">Transmembrane</keyword>
<dbReference type="InterPro" id="IPR002541">
    <property type="entry name" value="Cyt_c_assembly"/>
</dbReference>
<dbReference type="Proteomes" id="UP000054608">
    <property type="component" value="Unassembled WGS sequence"/>
</dbReference>
<accession>A0A0W0XSD3</accession>
<dbReference type="GO" id="GO:0005886">
    <property type="term" value="C:plasma membrane"/>
    <property type="evidence" value="ECO:0007669"/>
    <property type="project" value="UniProtKB-SubCell"/>
</dbReference>
<dbReference type="GO" id="GO:0017004">
    <property type="term" value="P:cytochrome complex assembly"/>
    <property type="evidence" value="ECO:0007669"/>
    <property type="project" value="UniProtKB-KW"/>
</dbReference>
<keyword evidence="9" id="KW-0997">Cell inner membrane</keyword>
<keyword evidence="6 9" id="KW-0201">Cytochrome c-type biogenesis</keyword>
<evidence type="ECO:0000256" key="9">
    <source>
        <dbReference type="RuleBase" id="RU364092"/>
    </source>
</evidence>